<dbReference type="GO" id="GO:0005634">
    <property type="term" value="C:nucleus"/>
    <property type="evidence" value="ECO:0007669"/>
    <property type="project" value="TreeGrafter"/>
</dbReference>
<dbReference type="FunFam" id="3.30.420.40:FF:000025">
    <property type="entry name" value="pantothenate kinase 2, mitochondrial"/>
    <property type="match status" value="1"/>
</dbReference>
<dbReference type="OrthoDB" id="498611at2759"/>
<keyword evidence="14" id="KW-0418">Kinase</keyword>
<dbReference type="EMBL" id="CAJNOC010001249">
    <property type="protein sequence ID" value="CAF0848455.1"/>
    <property type="molecule type" value="Genomic_DNA"/>
</dbReference>
<evidence type="ECO:0000256" key="4">
    <source>
        <dbReference type="ARBA" id="ARBA00004496"/>
    </source>
</evidence>
<evidence type="ECO:0000256" key="9">
    <source>
        <dbReference type="ARBA" id="ARBA00022490"/>
    </source>
</evidence>
<dbReference type="Gene3D" id="1.20.1700.10">
    <property type="entry name" value="AF1104-like"/>
    <property type="match status" value="1"/>
</dbReference>
<dbReference type="GO" id="GO:0046872">
    <property type="term" value="F:metal ion binding"/>
    <property type="evidence" value="ECO:0007669"/>
    <property type="project" value="UniProtKB-KW"/>
</dbReference>
<dbReference type="InterPro" id="IPR043129">
    <property type="entry name" value="ATPase_NBD"/>
</dbReference>
<comment type="catalytic activity">
    <reaction evidence="20">
        <text>(R)-4'-phospho-S-sulfopantetheine + H2O = (R)-S-sulfopantetheine + phosphate</text>
        <dbReference type="Rhea" id="RHEA:68340"/>
        <dbReference type="ChEBI" id="CHEBI:15377"/>
        <dbReference type="ChEBI" id="CHEBI:43474"/>
        <dbReference type="ChEBI" id="CHEBI:177302"/>
        <dbReference type="ChEBI" id="CHEBI:177303"/>
    </reaction>
    <physiologicalReaction direction="left-to-right" evidence="20">
        <dbReference type="Rhea" id="RHEA:68341"/>
    </physiologicalReaction>
</comment>
<evidence type="ECO:0000313" key="26">
    <source>
        <dbReference type="Proteomes" id="UP000663879"/>
    </source>
</evidence>
<dbReference type="GO" id="GO:0015937">
    <property type="term" value="P:coenzyme A biosynthetic process"/>
    <property type="evidence" value="ECO:0007669"/>
    <property type="project" value="UniProtKB-KW"/>
</dbReference>
<dbReference type="GO" id="GO:0004594">
    <property type="term" value="F:pantothenate kinase activity"/>
    <property type="evidence" value="ECO:0007669"/>
    <property type="project" value="UniProtKB-EC"/>
</dbReference>
<proteinExistence type="inferred from homology"/>
<protein>
    <recommendedName>
        <fullName evidence="8">4'-phosphopantetheine phosphatase</fullName>
        <ecNumber evidence="7">2.7.1.33</ecNumber>
    </recommendedName>
    <alternativeName>
        <fullName evidence="21">Inactive pantothenic acid kinase 4</fullName>
    </alternativeName>
</protein>
<dbReference type="Gene3D" id="3.30.420.40">
    <property type="match status" value="1"/>
</dbReference>
<keyword evidence="15" id="KW-0378">Hydrolase</keyword>
<evidence type="ECO:0000256" key="21">
    <source>
        <dbReference type="ARBA" id="ARBA00032948"/>
    </source>
</evidence>
<evidence type="ECO:0000256" key="8">
    <source>
        <dbReference type="ARBA" id="ARBA00019490"/>
    </source>
</evidence>
<gene>
    <name evidence="25" type="ORF">OXX778_LOCUS8821</name>
</gene>
<keyword evidence="18" id="KW-0944">Nitration</keyword>
<keyword evidence="10" id="KW-0533">Nickel</keyword>
<dbReference type="InterPro" id="IPR002791">
    <property type="entry name" value="ARMT1-like_metal-bd"/>
</dbReference>
<evidence type="ECO:0000256" key="13">
    <source>
        <dbReference type="ARBA" id="ARBA00022741"/>
    </source>
</evidence>
<evidence type="ECO:0000256" key="1">
    <source>
        <dbReference type="ARBA" id="ARBA00001206"/>
    </source>
</evidence>
<dbReference type="Proteomes" id="UP000663879">
    <property type="component" value="Unassembled WGS sequence"/>
</dbReference>
<keyword evidence="19" id="KW-0464">Manganese</keyword>
<keyword evidence="9" id="KW-0963">Cytoplasm</keyword>
<evidence type="ECO:0000256" key="23">
    <source>
        <dbReference type="ARBA" id="ARBA00060870"/>
    </source>
</evidence>
<evidence type="ECO:0000256" key="18">
    <source>
        <dbReference type="ARBA" id="ARBA00023074"/>
    </source>
</evidence>
<dbReference type="InterPro" id="IPR036075">
    <property type="entry name" value="ARMT-1-like_metal-bd_sf"/>
</dbReference>
<evidence type="ECO:0000256" key="20">
    <source>
        <dbReference type="ARBA" id="ARBA00029347"/>
    </source>
</evidence>
<dbReference type="GO" id="GO:0005524">
    <property type="term" value="F:ATP binding"/>
    <property type="evidence" value="ECO:0007669"/>
    <property type="project" value="UniProtKB-KW"/>
</dbReference>
<organism evidence="25 26">
    <name type="scientific">Brachionus calyciflorus</name>
    <dbReference type="NCBI Taxonomy" id="104777"/>
    <lineage>
        <taxon>Eukaryota</taxon>
        <taxon>Metazoa</taxon>
        <taxon>Spiralia</taxon>
        <taxon>Gnathifera</taxon>
        <taxon>Rotifera</taxon>
        <taxon>Eurotatoria</taxon>
        <taxon>Monogononta</taxon>
        <taxon>Pseudotrocha</taxon>
        <taxon>Ploima</taxon>
        <taxon>Brachionidae</taxon>
        <taxon>Brachionus</taxon>
    </lineage>
</organism>
<dbReference type="InterPro" id="IPR004567">
    <property type="entry name" value="Type_II_PanK"/>
</dbReference>
<dbReference type="AlphaFoldDB" id="A0A813VUV5"/>
<keyword evidence="11" id="KW-0808">Transferase</keyword>
<evidence type="ECO:0000256" key="17">
    <source>
        <dbReference type="ARBA" id="ARBA00022993"/>
    </source>
</evidence>
<dbReference type="Gene3D" id="3.40.50.10880">
    <property type="entry name" value="Uncharacterised protein PF01937, DUF89, domain 3"/>
    <property type="match status" value="1"/>
</dbReference>
<sequence length="790" mass="90925">MSSNEEIKDEKSYTESIELTQEAFKHLENASRIGIDIGGSLAKIAYSSSYEYKTALFSDTENNSNSIYSVNEIKKTIPTLNFIKFETKYIDSAVDYIKRNLSSLEEPERAKSIRATGGGSHKYKELLSQKLDLEVKKEDEMSCLIMGCNFLLRHVPNEVFTIDYDTLEYEFKPVQTGNIFPYLLVNIGSGVSILKVESDDNFQRVGGSTIGGATLWGLGSLLTDAKNFDEIIELAEKGDNRNVDMLVKDIYGGSYDLLGLNDDLIASSLGKTTRSSHESVSREEYLKKFKQEDLARSVLIMICYDISQIATLHARIHNIDRIYFGGYFIHNCRVNMKFLKHGISYWSQGKMECLFLRHEGYLGAIGAFLKISQELDHTKYSWFENYAHSSTQSISRKRNDSNPFDCFELNQEDHKLVTCPLLDHESYIPDLVDLTKDEEARSYWLSCFERTIETYEKQCIKSYLEDNDEQTLRRASDFKKSYLNKLNELKESPFAFGRLTVRSLLDLREHCMAEFQFFDVYSNEKRDENKHGLELLGNRLDYIENINDLNEKWKELFRGFLAGNVYDYGAQSFIEKQKMGHLEKFTQALNSIDDSFHTMENYTDLIDKLKFNQYKCICIFVDNSGFDLILGVLPFVIEILKNKETKIILCANSKAAINDVTYQELTLVIKKACLLSDVLNDAFYKTQNLILIENGSASPCLDLSRININLAKAINFHKVDLIILEGMGRAVHTNFDAKFKCDSLKSAVIKNKWLAEKFKQLTNLKDNETKFEFLKEDKFPVLFKFEKFFP</sequence>
<dbReference type="GO" id="GO:0016787">
    <property type="term" value="F:hydrolase activity"/>
    <property type="evidence" value="ECO:0007669"/>
    <property type="project" value="UniProtKB-KW"/>
</dbReference>
<evidence type="ECO:0000256" key="22">
    <source>
        <dbReference type="ARBA" id="ARBA00046055"/>
    </source>
</evidence>
<name>A0A813VUV5_9BILA</name>
<evidence type="ECO:0000256" key="2">
    <source>
        <dbReference type="ARBA" id="ARBA00001936"/>
    </source>
</evidence>
<evidence type="ECO:0000256" key="10">
    <source>
        <dbReference type="ARBA" id="ARBA00022596"/>
    </source>
</evidence>
<evidence type="ECO:0000256" key="3">
    <source>
        <dbReference type="ARBA" id="ARBA00001967"/>
    </source>
</evidence>
<dbReference type="InterPro" id="IPR035073">
    <property type="entry name" value="At2g17340_3_helix_bundle"/>
</dbReference>
<comment type="cofactor">
    <cofactor evidence="2">
        <name>Mn(2+)</name>
        <dbReference type="ChEBI" id="CHEBI:29035"/>
    </cofactor>
</comment>
<evidence type="ECO:0000256" key="15">
    <source>
        <dbReference type="ARBA" id="ARBA00022801"/>
    </source>
</evidence>
<evidence type="ECO:0000256" key="16">
    <source>
        <dbReference type="ARBA" id="ARBA00022840"/>
    </source>
</evidence>
<dbReference type="Gene3D" id="3.30.420.510">
    <property type="match status" value="1"/>
</dbReference>
<evidence type="ECO:0000256" key="19">
    <source>
        <dbReference type="ARBA" id="ARBA00023211"/>
    </source>
</evidence>
<evidence type="ECO:0000256" key="11">
    <source>
        <dbReference type="ARBA" id="ARBA00022679"/>
    </source>
</evidence>
<comment type="caution">
    <text evidence="25">The sequence shown here is derived from an EMBL/GenBank/DDBJ whole genome shotgun (WGS) entry which is preliminary data.</text>
</comment>
<keyword evidence="16" id="KW-0067">ATP-binding</keyword>
<keyword evidence="12" id="KW-0479">Metal-binding</keyword>
<dbReference type="Pfam" id="PF03630">
    <property type="entry name" value="Fumble"/>
    <property type="match status" value="1"/>
</dbReference>
<evidence type="ECO:0000259" key="24">
    <source>
        <dbReference type="Pfam" id="PF01937"/>
    </source>
</evidence>
<evidence type="ECO:0000256" key="14">
    <source>
        <dbReference type="ARBA" id="ARBA00022777"/>
    </source>
</evidence>
<comment type="catalytic activity">
    <reaction evidence="1">
        <text>(R)-pantothenate + ATP = (R)-4'-phosphopantothenate + ADP + H(+)</text>
        <dbReference type="Rhea" id="RHEA:16373"/>
        <dbReference type="ChEBI" id="CHEBI:10986"/>
        <dbReference type="ChEBI" id="CHEBI:15378"/>
        <dbReference type="ChEBI" id="CHEBI:29032"/>
        <dbReference type="ChEBI" id="CHEBI:30616"/>
        <dbReference type="ChEBI" id="CHEBI:456216"/>
        <dbReference type="EC" id="2.7.1.33"/>
    </reaction>
</comment>
<feature type="domain" description="Damage-control phosphatase ARMT1-like metal-binding" evidence="24">
    <location>
        <begin position="457"/>
        <end position="758"/>
    </location>
</feature>
<dbReference type="NCBIfam" id="TIGR00555">
    <property type="entry name" value="panK_eukar"/>
    <property type="match status" value="1"/>
</dbReference>
<comment type="subunit">
    <text evidence="6">Homodimer. Interacts with PKM.</text>
</comment>
<comment type="pathway">
    <text evidence="5">Cofactor biosynthesis; coenzyme A biosynthesis; CoA from (R)-pantothenate: step 1/5.</text>
</comment>
<comment type="function">
    <text evidence="22">Phosphatase which shows a preference for 4'-phosphopantetheine and its oxidatively damaged forms (sulfonate or S-sulfonate), providing strong indirect evidence that the phosphatase activity pre-empts damage in the coenzyme A (CoA) pathway. Hydrolyzing excess 4'-phosphopantetheine could constitute a directed overflow mechanism to prevent its oxidation to the S-sulfonate, sulfonate, or other forms. Hydrolyzing 4'-phosphopantetheine sulfonate or S-sulfonate would forestall their conversion to inactive forms of CoA and acyl carrier protein. May play a role in the physiological regulation of CoA intracellular levels.</text>
</comment>
<comment type="cofactor">
    <cofactor evidence="3">
        <name>Ni(2+)</name>
        <dbReference type="ChEBI" id="CHEBI:49786"/>
    </cofactor>
</comment>
<dbReference type="SUPFAM" id="SSF111321">
    <property type="entry name" value="AF1104-like"/>
    <property type="match status" value="1"/>
</dbReference>
<evidence type="ECO:0000313" key="25">
    <source>
        <dbReference type="EMBL" id="CAF0848455.1"/>
    </source>
</evidence>
<dbReference type="PANTHER" id="PTHR12280:SF20">
    <property type="entry name" value="4'-PHOSPHOPANTETHEINE PHOSPHATASE"/>
    <property type="match status" value="1"/>
</dbReference>
<reference evidence="25" key="1">
    <citation type="submission" date="2021-02" db="EMBL/GenBank/DDBJ databases">
        <authorList>
            <person name="Nowell W R."/>
        </authorList>
    </citation>
    <scope>NUCLEOTIDE SEQUENCE</scope>
    <source>
        <strain evidence="25">Ploen Becks lab</strain>
    </source>
</reference>
<keyword evidence="17" id="KW-0173">Coenzyme A biosynthesis</keyword>
<dbReference type="CDD" id="cd24123">
    <property type="entry name" value="ASKHA_NBD_PanK-II_Pank4"/>
    <property type="match status" value="1"/>
</dbReference>
<dbReference type="SUPFAM" id="SSF53067">
    <property type="entry name" value="Actin-like ATPase domain"/>
    <property type="match status" value="2"/>
</dbReference>
<evidence type="ECO:0000256" key="5">
    <source>
        <dbReference type="ARBA" id="ARBA00005225"/>
    </source>
</evidence>
<evidence type="ECO:0000256" key="12">
    <source>
        <dbReference type="ARBA" id="ARBA00022723"/>
    </source>
</evidence>
<comment type="similarity">
    <text evidence="23">Belongs to the type II pantothenate kinase family.</text>
</comment>
<dbReference type="GO" id="GO:0005829">
    <property type="term" value="C:cytosol"/>
    <property type="evidence" value="ECO:0007669"/>
    <property type="project" value="TreeGrafter"/>
</dbReference>
<dbReference type="PANTHER" id="PTHR12280">
    <property type="entry name" value="PANTOTHENATE KINASE"/>
    <property type="match status" value="1"/>
</dbReference>
<evidence type="ECO:0000256" key="6">
    <source>
        <dbReference type="ARBA" id="ARBA00011388"/>
    </source>
</evidence>
<dbReference type="Pfam" id="PF01937">
    <property type="entry name" value="ARMT1-like_dom"/>
    <property type="match status" value="1"/>
</dbReference>
<evidence type="ECO:0000256" key="7">
    <source>
        <dbReference type="ARBA" id="ARBA00012102"/>
    </source>
</evidence>
<dbReference type="EC" id="2.7.1.33" evidence="7"/>
<accession>A0A813VUV5</accession>
<keyword evidence="13" id="KW-0547">Nucleotide-binding</keyword>
<keyword evidence="26" id="KW-1185">Reference proteome</keyword>
<comment type="subcellular location">
    <subcellularLocation>
        <location evidence="4">Cytoplasm</location>
    </subcellularLocation>
</comment>